<evidence type="ECO:0000313" key="6">
    <source>
        <dbReference type="RefSeq" id="XP_035825139.1"/>
    </source>
</evidence>
<feature type="compositionally biased region" description="Acidic residues" evidence="1">
    <location>
        <begin position="57"/>
        <end position="68"/>
    </location>
</feature>
<feature type="compositionally biased region" description="Polar residues" evidence="1">
    <location>
        <begin position="244"/>
        <end position="253"/>
    </location>
</feature>
<accession>A0ABM0JLK1</accession>
<evidence type="ECO:0000313" key="4">
    <source>
        <dbReference type="RefSeq" id="XP_005096553.1"/>
    </source>
</evidence>
<feature type="region of interest" description="Disordered" evidence="1">
    <location>
        <begin position="1"/>
        <end position="40"/>
    </location>
</feature>
<dbReference type="GeneID" id="101863503"/>
<dbReference type="RefSeq" id="XP_035825139.1">
    <property type="nucleotide sequence ID" value="XM_035969246.1"/>
</dbReference>
<gene>
    <name evidence="3 4 5 6 7" type="primary">LOC101863503</name>
</gene>
<dbReference type="RefSeq" id="XP_035825140.1">
    <property type="nucleotide sequence ID" value="XM_035969247.1"/>
</dbReference>
<reference evidence="3 4" key="1">
    <citation type="submission" date="2025-05" db="UniProtKB">
        <authorList>
            <consortium name="RefSeq"/>
        </authorList>
    </citation>
    <scope>IDENTIFICATION</scope>
</reference>
<evidence type="ECO:0000313" key="2">
    <source>
        <dbReference type="Proteomes" id="UP000694888"/>
    </source>
</evidence>
<dbReference type="RefSeq" id="XP_005096554.1">
    <property type="nucleotide sequence ID" value="XM_005096497.3"/>
</dbReference>
<dbReference type="Proteomes" id="UP000694888">
    <property type="component" value="Unplaced"/>
</dbReference>
<feature type="compositionally biased region" description="Basic and acidic residues" evidence="1">
    <location>
        <begin position="254"/>
        <end position="265"/>
    </location>
</feature>
<feature type="compositionally biased region" description="Low complexity" evidence="1">
    <location>
        <begin position="218"/>
        <end position="230"/>
    </location>
</feature>
<evidence type="ECO:0000313" key="7">
    <source>
        <dbReference type="RefSeq" id="XP_035825140.1"/>
    </source>
</evidence>
<evidence type="ECO:0000313" key="5">
    <source>
        <dbReference type="RefSeq" id="XP_005096554.1"/>
    </source>
</evidence>
<evidence type="ECO:0000313" key="3">
    <source>
        <dbReference type="RefSeq" id="XP_005096551.1"/>
    </source>
</evidence>
<feature type="region of interest" description="Disordered" evidence="1">
    <location>
        <begin position="136"/>
        <end position="272"/>
    </location>
</feature>
<name>A0ABM0JLK1_APLCA</name>
<proteinExistence type="predicted"/>
<feature type="compositionally biased region" description="Polar residues" evidence="1">
    <location>
        <begin position="197"/>
        <end position="211"/>
    </location>
</feature>
<evidence type="ECO:0000256" key="1">
    <source>
        <dbReference type="SAM" id="MobiDB-lite"/>
    </source>
</evidence>
<dbReference type="RefSeq" id="XP_005096551.1">
    <property type="nucleotide sequence ID" value="XM_005096494.3"/>
</dbReference>
<dbReference type="RefSeq" id="XP_005096553.1">
    <property type="nucleotide sequence ID" value="XM_005096496.3"/>
</dbReference>
<sequence>MSGTERPAGAAPRLQVSPESSQFLTVDETKRPRANSDPLGLHLTLIGLPEITVTGEDGQDSCQGEEGDVGGLLLPPSPRRRANTCPEDMFRPRKGRPPTPPPSDIMKNPAGKRFSFNFTPKDLNGISFIHHKLGKLTEDNSEPTPSEADEVCLGATGGEESLETNPRLGQSEPNGHTDHPSSRKHGAFSAGGKFSKHSNAASITSKENALSQPMAGLSVSSPSGKSSEVSNNNDVGVKDIGKTSDVTKCSSDSWRSKDSNHESTDSSRLTAC</sequence>
<feature type="compositionally biased region" description="Polar residues" evidence="1">
    <location>
        <begin position="163"/>
        <end position="174"/>
    </location>
</feature>
<keyword evidence="2" id="KW-1185">Reference proteome</keyword>
<organism evidence="2 3">
    <name type="scientific">Aplysia californica</name>
    <name type="common">California sea hare</name>
    <dbReference type="NCBI Taxonomy" id="6500"/>
    <lineage>
        <taxon>Eukaryota</taxon>
        <taxon>Metazoa</taxon>
        <taxon>Spiralia</taxon>
        <taxon>Lophotrochozoa</taxon>
        <taxon>Mollusca</taxon>
        <taxon>Gastropoda</taxon>
        <taxon>Heterobranchia</taxon>
        <taxon>Euthyneura</taxon>
        <taxon>Tectipleura</taxon>
        <taxon>Aplysiida</taxon>
        <taxon>Aplysioidea</taxon>
        <taxon>Aplysiidae</taxon>
        <taxon>Aplysia</taxon>
    </lineage>
</organism>
<feature type="region of interest" description="Disordered" evidence="1">
    <location>
        <begin position="54"/>
        <end position="114"/>
    </location>
</feature>
<protein>
    <submittedName>
        <fullName evidence="3 4">Uncharacterized protein LOC101863503</fullName>
    </submittedName>
</protein>